<dbReference type="Gene3D" id="3.30.2460.20">
    <property type="match status" value="1"/>
</dbReference>
<keyword evidence="3 9" id="KW-0217">Developmental protein</keyword>
<dbReference type="Pfam" id="PF12397">
    <property type="entry name" value="U3snoRNP10"/>
    <property type="match status" value="1"/>
</dbReference>
<dbReference type="GO" id="GO:0016055">
    <property type="term" value="P:Wnt signaling pathway"/>
    <property type="evidence" value="ECO:0007669"/>
    <property type="project" value="UniProtKB-KW"/>
</dbReference>
<keyword evidence="6 9" id="KW-0879">Wnt signaling pathway</keyword>
<dbReference type="InterPro" id="IPR043158">
    <property type="entry name" value="Wnt_C"/>
</dbReference>
<dbReference type="GO" id="GO:0060560">
    <property type="term" value="P:developmental growth involved in morphogenesis"/>
    <property type="evidence" value="ECO:0007669"/>
    <property type="project" value="UniProtKB-ARBA"/>
</dbReference>
<dbReference type="GO" id="GO:0007517">
    <property type="term" value="P:muscle organ development"/>
    <property type="evidence" value="ECO:0007669"/>
    <property type="project" value="UniProtKB-ARBA"/>
</dbReference>
<keyword evidence="14" id="KW-1185">Reference proteome</keyword>
<sequence>MFLDRRERVRDIHSNVNHHNNRIGRMVVKDSMQIKCKCHGMSGSCEFKTCWRIVPDIRIIGSILHEKYRNAMLFSLSNRGHKKLKLKNGNQPFTPQRKRRRSREKEKIELHKNLIYYQKSPSYCDIDNSVDFPGTSGRICNRTSEGADNCSSLCCGRGYNLLRRIRTEFCNCKFEWCCEVKCQNCTIDEWISYLETKMSTSLAEQLQRLARPQTTNLDRGKKRASLLFDPKEAAGLRKETVFEIGLNGLEELISKNKSFEQYTNTLFSLSSKEFERSVETAESNEKLDKHIRKFLLLLSPYFLLNCTYKALEWLIYRYSIHEYNREDVLMLVLPYHESNIFVRVIQLLKINNEKDPWFFLKTLQKPGIHLPKQSLLNHAANDPYFIKFVSKFILEIIKVHEKPSSLTVAFNFYCSIFTGAIEYSKTVPEPTITQMLPALLKGLSSDIADFRAASYVIIARLVTKCTLSEIILNKFVEKIANHKVETLKEEAVLVYLVLYQSQINFNNIPDEALGEIINQEWFPKILQDLNHTGCFIYPFLEVLIKCSIRKGLEEDGENYRRYTIDLLNQLKIDQEYVTLCLNAIIDSVPSKLKKISEDTKSWLIELIETIEKQYPHQFDKQVYKILTSTENENRKNKLQKILKNALMFRKKFDIFNKLYHSNALIRTNAMKFLSTNFDTLKEDEKDVLKVSLGDRLKDDDIEVVKEALIIVQSTNALKGQELKEILVELLYKFYKDKNYWRRILERVIQMLCTSENARDFQVILNIFPLLLPKSNEGIVYAKLVVKSDLFSHCPLFVNFNTQADLESVGDFPNHIFSCLKSVKSKTIVQDFFHQAILSKMLHKFWMLVIKPKVRPCILKIQRRIFYC</sequence>
<dbReference type="EMBL" id="JABFTP020000144">
    <property type="protein sequence ID" value="KAL3283044.1"/>
    <property type="molecule type" value="Genomic_DNA"/>
</dbReference>
<dbReference type="GO" id="GO:0006364">
    <property type="term" value="P:rRNA processing"/>
    <property type="evidence" value="ECO:0007669"/>
    <property type="project" value="UniProtKB-UniRule"/>
</dbReference>
<comment type="function">
    <text evidence="10">Involved in nucleolar processing of pre-18S ribosomal RNA.</text>
</comment>
<accession>A0ABD2NXB2</accession>
<keyword evidence="7" id="KW-1015">Disulfide bond</keyword>
<keyword evidence="10" id="KW-0698">rRNA processing</keyword>
<dbReference type="PANTHER" id="PTHR13457">
    <property type="entry name" value="BAP28"/>
    <property type="match status" value="1"/>
</dbReference>
<evidence type="ECO:0000259" key="12">
    <source>
        <dbReference type="Pfam" id="PF12397"/>
    </source>
</evidence>
<dbReference type="Pfam" id="PF00110">
    <property type="entry name" value="wnt"/>
    <property type="match status" value="1"/>
</dbReference>
<keyword evidence="10" id="KW-0687">Ribonucleoprotein</keyword>
<feature type="region of interest" description="Disordered" evidence="11">
    <location>
        <begin position="85"/>
        <end position="105"/>
    </location>
</feature>
<dbReference type="SUPFAM" id="SSF48371">
    <property type="entry name" value="ARM repeat"/>
    <property type="match status" value="1"/>
</dbReference>
<evidence type="ECO:0000256" key="8">
    <source>
        <dbReference type="ARBA" id="ARBA00023288"/>
    </source>
</evidence>
<comment type="similarity">
    <text evidence="10">Belongs to the HEATR1/UTP10 family.</text>
</comment>
<dbReference type="Proteomes" id="UP001516400">
    <property type="component" value="Unassembled WGS sequence"/>
</dbReference>
<dbReference type="AlphaFoldDB" id="A0ABD2NXB2"/>
<dbReference type="SMART" id="SM00097">
    <property type="entry name" value="WNT1"/>
    <property type="match status" value="1"/>
</dbReference>
<evidence type="ECO:0000313" key="13">
    <source>
        <dbReference type="EMBL" id="KAL3283044.1"/>
    </source>
</evidence>
<evidence type="ECO:0000256" key="7">
    <source>
        <dbReference type="ARBA" id="ARBA00023157"/>
    </source>
</evidence>
<comment type="subcellular location">
    <subcellularLocation>
        <location evidence="10">Nucleus</location>
        <location evidence="10">Nucleolus</location>
    </subcellularLocation>
    <subcellularLocation>
        <location evidence="1 9">Secreted</location>
        <location evidence="1 9">Extracellular space</location>
        <location evidence="1 9">Extracellular matrix</location>
    </subcellularLocation>
</comment>
<evidence type="ECO:0000313" key="14">
    <source>
        <dbReference type="Proteomes" id="UP001516400"/>
    </source>
</evidence>
<evidence type="ECO:0000256" key="11">
    <source>
        <dbReference type="SAM" id="MobiDB-lite"/>
    </source>
</evidence>
<evidence type="ECO:0000256" key="4">
    <source>
        <dbReference type="ARBA" id="ARBA00022525"/>
    </source>
</evidence>
<keyword evidence="10" id="KW-0690">Ribosome biogenesis</keyword>
<dbReference type="PRINTS" id="PR01349">
    <property type="entry name" value="WNTPROTEIN"/>
</dbReference>
<organism evidence="13 14">
    <name type="scientific">Cryptolaemus montrouzieri</name>
    <dbReference type="NCBI Taxonomy" id="559131"/>
    <lineage>
        <taxon>Eukaryota</taxon>
        <taxon>Metazoa</taxon>
        <taxon>Ecdysozoa</taxon>
        <taxon>Arthropoda</taxon>
        <taxon>Hexapoda</taxon>
        <taxon>Insecta</taxon>
        <taxon>Pterygota</taxon>
        <taxon>Neoptera</taxon>
        <taxon>Endopterygota</taxon>
        <taxon>Coleoptera</taxon>
        <taxon>Polyphaga</taxon>
        <taxon>Cucujiformia</taxon>
        <taxon>Coccinelloidea</taxon>
        <taxon>Coccinellidae</taxon>
        <taxon>Scymninae</taxon>
        <taxon>Scymnini</taxon>
        <taxon>Cryptolaemus</taxon>
    </lineage>
</organism>
<evidence type="ECO:0000256" key="5">
    <source>
        <dbReference type="ARBA" id="ARBA00022530"/>
    </source>
</evidence>
<dbReference type="InterPro" id="IPR005817">
    <property type="entry name" value="Wnt"/>
</dbReference>
<evidence type="ECO:0000256" key="10">
    <source>
        <dbReference type="RuleBase" id="RU367065"/>
    </source>
</evidence>
<evidence type="ECO:0000256" key="6">
    <source>
        <dbReference type="ARBA" id="ARBA00022687"/>
    </source>
</evidence>
<evidence type="ECO:0000256" key="2">
    <source>
        <dbReference type="ARBA" id="ARBA00005683"/>
    </source>
</evidence>
<evidence type="ECO:0000256" key="9">
    <source>
        <dbReference type="RuleBase" id="RU003500"/>
    </source>
</evidence>
<reference evidence="13 14" key="1">
    <citation type="journal article" date="2021" name="BMC Biol.">
        <title>Horizontally acquired antibacterial genes associated with adaptive radiation of ladybird beetles.</title>
        <authorList>
            <person name="Li H.S."/>
            <person name="Tang X.F."/>
            <person name="Huang Y.H."/>
            <person name="Xu Z.Y."/>
            <person name="Chen M.L."/>
            <person name="Du X.Y."/>
            <person name="Qiu B.Y."/>
            <person name="Chen P.T."/>
            <person name="Zhang W."/>
            <person name="Slipinski A."/>
            <person name="Escalona H.E."/>
            <person name="Waterhouse R.M."/>
            <person name="Zwick A."/>
            <person name="Pang H."/>
        </authorList>
    </citation>
    <scope>NUCLEOTIDE SEQUENCE [LARGE SCALE GENOMIC DNA]</scope>
    <source>
        <strain evidence="13">SYSU2018</strain>
    </source>
</reference>
<dbReference type="GO" id="GO:0048699">
    <property type="term" value="P:generation of neurons"/>
    <property type="evidence" value="ECO:0007669"/>
    <property type="project" value="UniProtKB-ARBA"/>
</dbReference>
<gene>
    <name evidence="13" type="ORF">HHI36_006202</name>
</gene>
<comment type="similarity">
    <text evidence="2 9">Belongs to the Wnt family.</text>
</comment>
<keyword evidence="4" id="KW-0964">Secreted</keyword>
<protein>
    <recommendedName>
        <fullName evidence="9 10">Multifunctional fusion protein</fullName>
    </recommendedName>
    <domain>
        <recommendedName>
            <fullName evidence="9">Protein Wnt</fullName>
        </recommendedName>
    </domain>
    <domain>
        <recommendedName>
            <fullName evidence="10">HEAT repeat-containing protein 1</fullName>
        </recommendedName>
    </domain>
</protein>
<keyword evidence="8" id="KW-0449">Lipoprotein</keyword>
<keyword evidence="10" id="KW-0539">Nucleus</keyword>
<feature type="domain" description="U3 small nucleolar RNA-associated protein 10 N-terminal" evidence="12">
    <location>
        <begin position="432"/>
        <end position="545"/>
    </location>
</feature>
<comment type="function">
    <text evidence="9">Ligand for members of the frizzled family of seven transmembrane receptors.</text>
</comment>
<dbReference type="InterPro" id="IPR016024">
    <property type="entry name" value="ARM-type_fold"/>
</dbReference>
<keyword evidence="5" id="KW-0272">Extracellular matrix</keyword>
<evidence type="ECO:0000256" key="1">
    <source>
        <dbReference type="ARBA" id="ARBA00004498"/>
    </source>
</evidence>
<dbReference type="PANTHER" id="PTHR13457:SF1">
    <property type="entry name" value="HEAT REPEAT-CONTAINING PROTEIN 1"/>
    <property type="match status" value="1"/>
</dbReference>
<dbReference type="GO" id="GO:0000902">
    <property type="term" value="P:cell morphogenesis"/>
    <property type="evidence" value="ECO:0007669"/>
    <property type="project" value="UniProtKB-ARBA"/>
</dbReference>
<dbReference type="InterPro" id="IPR022125">
    <property type="entry name" value="U3snoRNP10_N"/>
</dbReference>
<dbReference type="InterPro" id="IPR040191">
    <property type="entry name" value="UTP10"/>
</dbReference>
<name>A0ABD2NXB2_9CUCU</name>
<dbReference type="PROSITE" id="PS00246">
    <property type="entry name" value="WNT1"/>
    <property type="match status" value="1"/>
</dbReference>
<dbReference type="FunFam" id="3.30.2460.20:FF:000001">
    <property type="entry name" value="Wnt homolog"/>
    <property type="match status" value="1"/>
</dbReference>
<dbReference type="GO" id="GO:0005102">
    <property type="term" value="F:signaling receptor binding"/>
    <property type="evidence" value="ECO:0007669"/>
    <property type="project" value="UniProtKB-ARBA"/>
</dbReference>
<dbReference type="GO" id="GO:1990904">
    <property type="term" value="C:ribonucleoprotein complex"/>
    <property type="evidence" value="ECO:0007669"/>
    <property type="project" value="UniProtKB-KW"/>
</dbReference>
<proteinExistence type="inferred from homology"/>
<dbReference type="GO" id="GO:0005730">
    <property type="term" value="C:nucleolus"/>
    <property type="evidence" value="ECO:0007669"/>
    <property type="project" value="UniProtKB-SubCell"/>
</dbReference>
<evidence type="ECO:0000256" key="3">
    <source>
        <dbReference type="ARBA" id="ARBA00022473"/>
    </source>
</evidence>
<dbReference type="InterPro" id="IPR018161">
    <property type="entry name" value="Wnt_CS"/>
</dbReference>
<comment type="caution">
    <text evidence="13">The sequence shown here is derived from an EMBL/GenBank/DDBJ whole genome shotgun (WGS) entry which is preliminary data.</text>
</comment>